<dbReference type="SUPFAM" id="SSF57924">
    <property type="entry name" value="Inhibitor of apoptosis (IAP) repeat"/>
    <property type="match status" value="3"/>
</dbReference>
<dbReference type="EMBL" id="VYZN01000071">
    <property type="protein sequence ID" value="KAE9524170.1"/>
    <property type="molecule type" value="Genomic_DNA"/>
</dbReference>
<dbReference type="GO" id="GO:0005737">
    <property type="term" value="C:cytoplasm"/>
    <property type="evidence" value="ECO:0007669"/>
    <property type="project" value="TreeGrafter"/>
</dbReference>
<evidence type="ECO:0000256" key="4">
    <source>
        <dbReference type="PROSITE-ProRule" id="PRU00175"/>
    </source>
</evidence>
<dbReference type="GO" id="GO:0005634">
    <property type="term" value="C:nucleus"/>
    <property type="evidence" value="ECO:0007669"/>
    <property type="project" value="TreeGrafter"/>
</dbReference>
<dbReference type="OrthoDB" id="5855668at2759"/>
<evidence type="ECO:0000256" key="2">
    <source>
        <dbReference type="ARBA" id="ARBA00022771"/>
    </source>
</evidence>
<evidence type="ECO:0000313" key="7">
    <source>
        <dbReference type="Proteomes" id="UP000475862"/>
    </source>
</evidence>
<feature type="domain" description="RING-type" evidence="5">
    <location>
        <begin position="495"/>
        <end position="530"/>
    </location>
</feature>
<organism evidence="6 7">
    <name type="scientific">Aphis glycines</name>
    <name type="common">Soybean aphid</name>
    <dbReference type="NCBI Taxonomy" id="307491"/>
    <lineage>
        <taxon>Eukaryota</taxon>
        <taxon>Metazoa</taxon>
        <taxon>Ecdysozoa</taxon>
        <taxon>Arthropoda</taxon>
        <taxon>Hexapoda</taxon>
        <taxon>Insecta</taxon>
        <taxon>Pterygota</taxon>
        <taxon>Neoptera</taxon>
        <taxon>Paraneoptera</taxon>
        <taxon>Hemiptera</taxon>
        <taxon>Sternorrhyncha</taxon>
        <taxon>Aphidomorpha</taxon>
        <taxon>Aphidoidea</taxon>
        <taxon>Aphididae</taxon>
        <taxon>Aphidini</taxon>
        <taxon>Aphis</taxon>
        <taxon>Aphis</taxon>
    </lineage>
</organism>
<keyword evidence="2 4" id="KW-0479">Metal-binding</keyword>
<dbReference type="PANTHER" id="PTHR10044">
    <property type="entry name" value="INHIBITOR OF APOPTOSIS"/>
    <property type="match status" value="1"/>
</dbReference>
<evidence type="ECO:0000313" key="6">
    <source>
        <dbReference type="EMBL" id="KAE9524170.1"/>
    </source>
</evidence>
<evidence type="ECO:0000256" key="3">
    <source>
        <dbReference type="ARBA" id="ARBA00022833"/>
    </source>
</evidence>
<keyword evidence="2 4" id="KW-0863">Zinc-finger</keyword>
<dbReference type="GO" id="GO:0008270">
    <property type="term" value="F:zinc ion binding"/>
    <property type="evidence" value="ECO:0007669"/>
    <property type="project" value="UniProtKB-KW"/>
</dbReference>
<evidence type="ECO:0000256" key="1">
    <source>
        <dbReference type="ARBA" id="ARBA00006672"/>
    </source>
</evidence>
<dbReference type="PROSITE" id="PS50089">
    <property type="entry name" value="ZF_RING_2"/>
    <property type="match status" value="2"/>
</dbReference>
<dbReference type="Proteomes" id="UP000475862">
    <property type="component" value="Unassembled WGS sequence"/>
</dbReference>
<dbReference type="Pfam" id="PF00653">
    <property type="entry name" value="BIR"/>
    <property type="match status" value="3"/>
</dbReference>
<dbReference type="SMART" id="SM00184">
    <property type="entry name" value="RING"/>
    <property type="match status" value="2"/>
</dbReference>
<comment type="similarity">
    <text evidence="1">Belongs to the IAP family.</text>
</comment>
<keyword evidence="7" id="KW-1185">Reference proteome</keyword>
<dbReference type="Gene3D" id="1.10.1170.10">
    <property type="entry name" value="Inhibitor Of Apoptosis Protein (2mihbC-IAP-1), Chain A"/>
    <property type="match status" value="3"/>
</dbReference>
<feature type="domain" description="RING-type" evidence="5">
    <location>
        <begin position="419"/>
        <end position="454"/>
    </location>
</feature>
<dbReference type="Gene3D" id="3.30.40.10">
    <property type="entry name" value="Zinc/RING finger domain, C3HC4 (zinc finger)"/>
    <property type="match status" value="2"/>
</dbReference>
<evidence type="ECO:0000259" key="5">
    <source>
        <dbReference type="PROSITE" id="PS50089"/>
    </source>
</evidence>
<gene>
    <name evidence="6" type="ORF">AGLY_015415</name>
</gene>
<accession>A0A6G0T0J4</accession>
<dbReference type="SMART" id="SM00238">
    <property type="entry name" value="BIR"/>
    <property type="match status" value="3"/>
</dbReference>
<dbReference type="AlphaFoldDB" id="A0A6G0T0J4"/>
<sequence>MIFEVSEVAVTFRSAPLILVQYSCLFSSLFYLSVNDIFCESKHKPASTEYRMDIDMDINMDFESRLKTFNENWSLTFITPFEMAQAGFFYLGVGDLVKCNDCQLRLSTWQSGEKPLSKHFSLASKKCRFVRQSMKTIKGRMHTFQNWPVSFLKPRDMAKAGFFYTGVGDNVVCFKCLKDFDRWDKKDTPMGEHMFHMPTCPFVISYKRHFNNPSGPYGLTSLEVKTIEDKLHDEGIMLFINPLFYETMVAFHARLNSFNRCVISLQLDINAVCKAGFFYSGNGYTDSLTCFYCGVTTIQCNGDFEPWEVHAEMSKTCNYLFLKKGKSFCDRANAVEIDEIKSNQLKLFKLIAAKKNTLTLKSKMSIQSTKKYVSLNKYNHLIRNAHFMGINITKLLSEKIEEHLFQKLAPNLLPDDMLCKICYREEVEIAIVPCGHAIACIECTLTCNYCSMCRMACTRLMRIHLCINNENDENLKLEPCSSKISSGNELNPKLCKVCRKEEMSTVLLPCRHVYTCIKCAEETSECLFCREDVYSFIKIYL</sequence>
<name>A0A6G0T0J4_APHGL</name>
<reference evidence="6 7" key="1">
    <citation type="submission" date="2019-08" db="EMBL/GenBank/DDBJ databases">
        <title>The genome of the soybean aphid Biotype 1, its phylome, world population structure and adaptation to the North American continent.</title>
        <authorList>
            <person name="Giordano R."/>
            <person name="Donthu R.K."/>
            <person name="Hernandez A.G."/>
            <person name="Wright C.L."/>
            <person name="Zimin A.V."/>
        </authorList>
    </citation>
    <scope>NUCLEOTIDE SEQUENCE [LARGE SCALE GENOMIC DNA]</scope>
    <source>
        <tissue evidence="6">Whole aphids</tissue>
    </source>
</reference>
<dbReference type="PANTHER" id="PTHR10044:SF139">
    <property type="entry name" value="DEATH-ASSOCIATED INHIBITOR OF APOPTOSIS 2"/>
    <property type="match status" value="1"/>
</dbReference>
<dbReference type="InterPro" id="IPR050784">
    <property type="entry name" value="IAP"/>
</dbReference>
<comment type="caution">
    <text evidence="6">The sequence shown here is derived from an EMBL/GenBank/DDBJ whole genome shotgun (WGS) entry which is preliminary data.</text>
</comment>
<dbReference type="PROSITE" id="PS50143">
    <property type="entry name" value="BIR_REPEAT_2"/>
    <property type="match status" value="3"/>
</dbReference>
<dbReference type="InterPro" id="IPR013083">
    <property type="entry name" value="Znf_RING/FYVE/PHD"/>
</dbReference>
<protein>
    <recommendedName>
        <fullName evidence="5">RING-type domain-containing protein</fullName>
    </recommendedName>
</protein>
<proteinExistence type="inferred from homology"/>
<dbReference type="InterPro" id="IPR001841">
    <property type="entry name" value="Znf_RING"/>
</dbReference>
<dbReference type="PROSITE" id="PS01282">
    <property type="entry name" value="BIR_REPEAT_1"/>
    <property type="match status" value="1"/>
</dbReference>
<keyword evidence="3" id="KW-0862">Zinc</keyword>
<dbReference type="InterPro" id="IPR001370">
    <property type="entry name" value="BIR_rpt"/>
</dbReference>
<dbReference type="CDD" id="cd00022">
    <property type="entry name" value="BIR"/>
    <property type="match status" value="2"/>
</dbReference>
<dbReference type="Pfam" id="PF13920">
    <property type="entry name" value="zf-C3HC4_3"/>
    <property type="match status" value="2"/>
</dbReference>